<name>A0AAN9J2G8_CROPI</name>
<evidence type="ECO:0000313" key="3">
    <source>
        <dbReference type="Proteomes" id="UP001372338"/>
    </source>
</evidence>
<evidence type="ECO:0000313" key="2">
    <source>
        <dbReference type="EMBL" id="KAK7290426.1"/>
    </source>
</evidence>
<reference evidence="2 3" key="1">
    <citation type="submission" date="2024-01" db="EMBL/GenBank/DDBJ databases">
        <title>The genomes of 5 underutilized Papilionoideae crops provide insights into root nodulation and disease resistanc.</title>
        <authorList>
            <person name="Yuan L."/>
        </authorList>
    </citation>
    <scope>NUCLEOTIDE SEQUENCE [LARGE SCALE GENOMIC DNA]</scope>
    <source>
        <strain evidence="2">ZHUSHIDOU_FW_LH</strain>
        <tissue evidence="2">Leaf</tissue>
    </source>
</reference>
<feature type="compositionally biased region" description="Pro residues" evidence="1">
    <location>
        <begin position="11"/>
        <end position="23"/>
    </location>
</feature>
<protein>
    <submittedName>
        <fullName evidence="2">Uncharacterized protein</fullName>
    </submittedName>
</protein>
<gene>
    <name evidence="2" type="ORF">RIF29_04845</name>
</gene>
<organism evidence="2 3">
    <name type="scientific">Crotalaria pallida</name>
    <name type="common">Smooth rattlebox</name>
    <name type="synonym">Crotalaria striata</name>
    <dbReference type="NCBI Taxonomy" id="3830"/>
    <lineage>
        <taxon>Eukaryota</taxon>
        <taxon>Viridiplantae</taxon>
        <taxon>Streptophyta</taxon>
        <taxon>Embryophyta</taxon>
        <taxon>Tracheophyta</taxon>
        <taxon>Spermatophyta</taxon>
        <taxon>Magnoliopsida</taxon>
        <taxon>eudicotyledons</taxon>
        <taxon>Gunneridae</taxon>
        <taxon>Pentapetalae</taxon>
        <taxon>rosids</taxon>
        <taxon>fabids</taxon>
        <taxon>Fabales</taxon>
        <taxon>Fabaceae</taxon>
        <taxon>Papilionoideae</taxon>
        <taxon>50 kb inversion clade</taxon>
        <taxon>genistoids sensu lato</taxon>
        <taxon>core genistoids</taxon>
        <taxon>Crotalarieae</taxon>
        <taxon>Crotalaria</taxon>
    </lineage>
</organism>
<keyword evidence="3" id="KW-1185">Reference proteome</keyword>
<sequence>MAHESEAWLWPWPPASPGTPTPPSLQSGTAWISRGAWAHARTYSPLGLRLKLDWSGSGMAQSWHSYRDRRLSSLGRALSHLVL</sequence>
<dbReference type="AlphaFoldDB" id="A0AAN9J2G8"/>
<evidence type="ECO:0000256" key="1">
    <source>
        <dbReference type="SAM" id="MobiDB-lite"/>
    </source>
</evidence>
<dbReference type="Proteomes" id="UP001372338">
    <property type="component" value="Unassembled WGS sequence"/>
</dbReference>
<comment type="caution">
    <text evidence="2">The sequence shown here is derived from an EMBL/GenBank/DDBJ whole genome shotgun (WGS) entry which is preliminary data.</text>
</comment>
<feature type="region of interest" description="Disordered" evidence="1">
    <location>
        <begin position="1"/>
        <end position="25"/>
    </location>
</feature>
<proteinExistence type="predicted"/>
<dbReference type="EMBL" id="JAYWIO010000001">
    <property type="protein sequence ID" value="KAK7290426.1"/>
    <property type="molecule type" value="Genomic_DNA"/>
</dbReference>
<accession>A0AAN9J2G8</accession>